<name>A0A0K6HY44_9HYPH</name>
<keyword evidence="8 11" id="KW-0472">Membrane</keyword>
<evidence type="ECO:0000256" key="8">
    <source>
        <dbReference type="ARBA" id="ARBA00023136"/>
    </source>
</evidence>
<dbReference type="InterPro" id="IPR037066">
    <property type="entry name" value="Plug_dom_sf"/>
</dbReference>
<feature type="signal peptide" evidence="13">
    <location>
        <begin position="1"/>
        <end position="28"/>
    </location>
</feature>
<dbReference type="Gene3D" id="2.170.130.10">
    <property type="entry name" value="TonB-dependent receptor, plug domain"/>
    <property type="match status" value="1"/>
</dbReference>
<keyword evidence="5 11" id="KW-0812">Transmembrane</keyword>
<dbReference type="InterPro" id="IPR011276">
    <property type="entry name" value="TonB_haem/Hb_rcpt"/>
</dbReference>
<comment type="subcellular location">
    <subcellularLocation>
        <location evidence="1 11">Cell outer membrane</location>
        <topology evidence="1 11">Multi-pass membrane protein</topology>
    </subcellularLocation>
</comment>
<evidence type="ECO:0000256" key="1">
    <source>
        <dbReference type="ARBA" id="ARBA00004571"/>
    </source>
</evidence>
<sequence>MTRGRSTAGFWLNGVALIALAYAGSANAQQATVADKVTDKAENKPQAVTALQKIVLGTGQEKVAIDTPQAVTVIDQEQIDNAQATTIGDIFKQTPGVTMTGSDRIAGQSFNIRGIGDLGSADESKIIITVDGANKFFEMYRMGSFFSDPELYKRVEILRGPASSTLYGAGALGGVINFETKDASDFLEDGETVAVRLKTSFDSNKSGLMTSAIAAMKLGPDTEALLNGNFRRSDDYETGNGTRITGSAFDSFSGLAKVTHYFGDGKEQSLRISYERWQSDADNTAYSQTGTLDTFGRIDRDITDQTVVVRYENPAAGNPFLNMKVNLSLSDTKVAQKNANVAASIAARSPDLFRDADYGYRTWQAKAENTFEFKGESWENYLTAGTQLSYQERIAGTNGGSGWVDFHPEGTDTKIGVFAQNEFIWNDRLTITPGMRLDYVTVRPDSVIPNASTQTDYAFSPKLAALYKFTDSFSVFGSVARTERLPTLDELFSTGAPSSTYPGGRTVSLDLKKEESFNYEAGFAVSRQDLFLDNDSIALKTTGFYNDLTNLITTGPQRQASAVPYYVNAHSAHIYGVELEAAYDSRYVFASAAYSWTRGKNDTTNAALTTIPAETVAVTLGGRIPDYNVNFGWRAEFTGSADAGATTGPFPGYALHDAFVNWKLDEGQFKGLELRAAVENIFDKRYRNNLSGDDGKGRTFKLSVNKKFGW</sequence>
<evidence type="ECO:0000256" key="3">
    <source>
        <dbReference type="ARBA" id="ARBA00022448"/>
    </source>
</evidence>
<evidence type="ECO:0000259" key="15">
    <source>
        <dbReference type="Pfam" id="PF07715"/>
    </source>
</evidence>
<gene>
    <name evidence="16" type="ORF">Ga0061067_104181</name>
</gene>
<dbReference type="Pfam" id="PF07715">
    <property type="entry name" value="Plug"/>
    <property type="match status" value="1"/>
</dbReference>
<proteinExistence type="inferred from homology"/>
<keyword evidence="4 11" id="KW-1134">Transmembrane beta strand</keyword>
<dbReference type="Gene3D" id="2.40.170.20">
    <property type="entry name" value="TonB-dependent receptor, beta-barrel domain"/>
    <property type="match status" value="1"/>
</dbReference>
<evidence type="ECO:0000256" key="7">
    <source>
        <dbReference type="ARBA" id="ARBA00023077"/>
    </source>
</evidence>
<dbReference type="GO" id="GO:0015232">
    <property type="term" value="F:heme transmembrane transporter activity"/>
    <property type="evidence" value="ECO:0007669"/>
    <property type="project" value="InterPro"/>
</dbReference>
<evidence type="ECO:0000313" key="16">
    <source>
        <dbReference type="EMBL" id="CUA95834.1"/>
    </source>
</evidence>
<reference evidence="17" key="1">
    <citation type="submission" date="2015-08" db="EMBL/GenBank/DDBJ databases">
        <authorList>
            <person name="Varghese N."/>
        </authorList>
    </citation>
    <scope>NUCLEOTIDE SEQUENCE [LARGE SCALE GENOMIC DNA]</scope>
    <source>
        <strain evidence="17">DSM 23407</strain>
    </source>
</reference>
<dbReference type="RefSeq" id="WP_072242575.1">
    <property type="nucleotide sequence ID" value="NZ_CYHE01000004.1"/>
</dbReference>
<dbReference type="InterPro" id="IPR010949">
    <property type="entry name" value="TonB_Hb/transfer/lactofer_rcpt"/>
</dbReference>
<evidence type="ECO:0000256" key="4">
    <source>
        <dbReference type="ARBA" id="ARBA00022452"/>
    </source>
</evidence>
<evidence type="ECO:0000259" key="14">
    <source>
        <dbReference type="Pfam" id="PF00593"/>
    </source>
</evidence>
<evidence type="ECO:0000256" key="6">
    <source>
        <dbReference type="ARBA" id="ARBA00022729"/>
    </source>
</evidence>
<keyword evidence="10 11" id="KW-0998">Cell outer membrane</keyword>
<evidence type="ECO:0000313" key="17">
    <source>
        <dbReference type="Proteomes" id="UP000183900"/>
    </source>
</evidence>
<evidence type="ECO:0000256" key="12">
    <source>
        <dbReference type="RuleBase" id="RU003357"/>
    </source>
</evidence>
<dbReference type="GO" id="GO:0009279">
    <property type="term" value="C:cell outer membrane"/>
    <property type="evidence" value="ECO:0007669"/>
    <property type="project" value="UniProtKB-SubCell"/>
</dbReference>
<feature type="domain" description="TonB-dependent receptor-like beta-barrel" evidence="14">
    <location>
        <begin position="261"/>
        <end position="681"/>
    </location>
</feature>
<dbReference type="SUPFAM" id="SSF56935">
    <property type="entry name" value="Porins"/>
    <property type="match status" value="1"/>
</dbReference>
<dbReference type="AlphaFoldDB" id="A0A0K6HY44"/>
<feature type="domain" description="TonB-dependent receptor plug" evidence="15">
    <location>
        <begin position="65"/>
        <end position="175"/>
    </location>
</feature>
<dbReference type="Pfam" id="PF00593">
    <property type="entry name" value="TonB_dep_Rec_b-barrel"/>
    <property type="match status" value="1"/>
</dbReference>
<dbReference type="NCBIfam" id="TIGR01786">
    <property type="entry name" value="TonB-hemlactrns"/>
    <property type="match status" value="1"/>
</dbReference>
<dbReference type="InterPro" id="IPR039426">
    <property type="entry name" value="TonB-dep_rcpt-like"/>
</dbReference>
<accession>A0A0K6HY44</accession>
<evidence type="ECO:0000256" key="5">
    <source>
        <dbReference type="ARBA" id="ARBA00022692"/>
    </source>
</evidence>
<evidence type="ECO:0000256" key="10">
    <source>
        <dbReference type="ARBA" id="ARBA00023237"/>
    </source>
</evidence>
<dbReference type="PANTHER" id="PTHR30069:SF41">
    <property type="entry name" value="HEME_HEMOPEXIN UTILIZATION PROTEIN C"/>
    <property type="match status" value="1"/>
</dbReference>
<protein>
    <submittedName>
        <fullName evidence="16">TonB-dependent heme/hemoglobin receptor family protein/TonB-dependent hemoglobin/transferrin/lactoferrin receptor family protein</fullName>
    </submittedName>
</protein>
<dbReference type="InterPro" id="IPR012910">
    <property type="entry name" value="Plug_dom"/>
</dbReference>
<evidence type="ECO:0000256" key="13">
    <source>
        <dbReference type="SAM" id="SignalP"/>
    </source>
</evidence>
<dbReference type="PROSITE" id="PS52016">
    <property type="entry name" value="TONB_DEPENDENT_REC_3"/>
    <property type="match status" value="1"/>
</dbReference>
<dbReference type="InterPro" id="IPR036942">
    <property type="entry name" value="Beta-barrel_TonB_sf"/>
</dbReference>
<organism evidence="16 17">
    <name type="scientific">Pannonibacter indicus</name>
    <dbReference type="NCBI Taxonomy" id="466044"/>
    <lineage>
        <taxon>Bacteria</taxon>
        <taxon>Pseudomonadati</taxon>
        <taxon>Pseudomonadota</taxon>
        <taxon>Alphaproteobacteria</taxon>
        <taxon>Hyphomicrobiales</taxon>
        <taxon>Stappiaceae</taxon>
        <taxon>Pannonibacter</taxon>
    </lineage>
</organism>
<dbReference type="PANTHER" id="PTHR30069">
    <property type="entry name" value="TONB-DEPENDENT OUTER MEMBRANE RECEPTOR"/>
    <property type="match status" value="1"/>
</dbReference>
<evidence type="ECO:0000256" key="11">
    <source>
        <dbReference type="PROSITE-ProRule" id="PRU01360"/>
    </source>
</evidence>
<keyword evidence="7 12" id="KW-0798">TonB box</keyword>
<comment type="similarity">
    <text evidence="2 11 12">Belongs to the TonB-dependent receptor family.</text>
</comment>
<evidence type="ECO:0000256" key="9">
    <source>
        <dbReference type="ARBA" id="ARBA00023170"/>
    </source>
</evidence>
<evidence type="ECO:0000256" key="2">
    <source>
        <dbReference type="ARBA" id="ARBA00009810"/>
    </source>
</evidence>
<keyword evidence="9 16" id="KW-0675">Receptor</keyword>
<dbReference type="CDD" id="cd01347">
    <property type="entry name" value="ligand_gated_channel"/>
    <property type="match status" value="1"/>
</dbReference>
<dbReference type="Proteomes" id="UP000183900">
    <property type="component" value="Unassembled WGS sequence"/>
</dbReference>
<dbReference type="NCBIfam" id="TIGR01785">
    <property type="entry name" value="TonB-hemin"/>
    <property type="match status" value="1"/>
</dbReference>
<keyword evidence="17" id="KW-1185">Reference proteome</keyword>
<dbReference type="GO" id="GO:0044718">
    <property type="term" value="P:siderophore transmembrane transport"/>
    <property type="evidence" value="ECO:0007669"/>
    <property type="project" value="TreeGrafter"/>
</dbReference>
<keyword evidence="6 13" id="KW-0732">Signal</keyword>
<feature type="chain" id="PRO_5005504468" evidence="13">
    <location>
        <begin position="29"/>
        <end position="710"/>
    </location>
</feature>
<dbReference type="GO" id="GO:0015344">
    <property type="term" value="F:siderophore uptake transmembrane transporter activity"/>
    <property type="evidence" value="ECO:0007669"/>
    <property type="project" value="TreeGrafter"/>
</dbReference>
<dbReference type="EMBL" id="CYHE01000004">
    <property type="protein sequence ID" value="CUA95834.1"/>
    <property type="molecule type" value="Genomic_DNA"/>
</dbReference>
<dbReference type="InterPro" id="IPR000531">
    <property type="entry name" value="Beta-barrel_TonB"/>
</dbReference>
<keyword evidence="3 11" id="KW-0813">Transport</keyword>